<keyword evidence="3" id="KW-1185">Reference proteome</keyword>
<feature type="signal peptide" evidence="1">
    <location>
        <begin position="1"/>
        <end position="19"/>
    </location>
</feature>
<keyword evidence="1" id="KW-0732">Signal</keyword>
<feature type="chain" id="PRO_5045437215" description="DNA topoisomerase IV" evidence="1">
    <location>
        <begin position="20"/>
        <end position="124"/>
    </location>
</feature>
<evidence type="ECO:0000256" key="1">
    <source>
        <dbReference type="SAM" id="SignalP"/>
    </source>
</evidence>
<evidence type="ECO:0000313" key="2">
    <source>
        <dbReference type="EMBL" id="GGC49065.1"/>
    </source>
</evidence>
<organism evidence="2 3">
    <name type="scientific">Marivirga lumbricoides</name>
    <dbReference type="NCBI Taxonomy" id="1046115"/>
    <lineage>
        <taxon>Bacteria</taxon>
        <taxon>Pseudomonadati</taxon>
        <taxon>Bacteroidota</taxon>
        <taxon>Cytophagia</taxon>
        <taxon>Cytophagales</taxon>
        <taxon>Marivirgaceae</taxon>
        <taxon>Marivirga</taxon>
    </lineage>
</organism>
<reference evidence="3" key="1">
    <citation type="journal article" date="2019" name="Int. J. Syst. Evol. Microbiol.">
        <title>The Global Catalogue of Microorganisms (GCM) 10K type strain sequencing project: providing services to taxonomists for standard genome sequencing and annotation.</title>
        <authorList>
            <consortium name="The Broad Institute Genomics Platform"/>
            <consortium name="The Broad Institute Genome Sequencing Center for Infectious Disease"/>
            <person name="Wu L."/>
            <person name="Ma J."/>
        </authorList>
    </citation>
    <scope>NUCLEOTIDE SEQUENCE [LARGE SCALE GENOMIC DNA]</scope>
    <source>
        <strain evidence="3">CGMCC 1.10832</strain>
    </source>
</reference>
<dbReference type="RefSeq" id="WP_188466666.1">
    <property type="nucleotide sequence ID" value="NZ_BAABHU010000013.1"/>
</dbReference>
<name>A0ABQ1MY34_9BACT</name>
<protein>
    <recommendedName>
        <fullName evidence="4">DNA topoisomerase IV</fullName>
    </recommendedName>
</protein>
<gene>
    <name evidence="2" type="ORF">GCM10011506_38400</name>
</gene>
<proteinExistence type="predicted"/>
<evidence type="ECO:0000313" key="3">
    <source>
        <dbReference type="Proteomes" id="UP000636010"/>
    </source>
</evidence>
<dbReference type="Proteomes" id="UP000636010">
    <property type="component" value="Unassembled WGS sequence"/>
</dbReference>
<accession>A0ABQ1MY34</accession>
<comment type="caution">
    <text evidence="2">The sequence shown here is derived from an EMBL/GenBank/DDBJ whole genome shotgun (WGS) entry which is preliminary data.</text>
</comment>
<dbReference type="EMBL" id="BMEC01000013">
    <property type="protein sequence ID" value="GGC49065.1"/>
    <property type="molecule type" value="Genomic_DNA"/>
</dbReference>
<evidence type="ECO:0008006" key="4">
    <source>
        <dbReference type="Google" id="ProtNLM"/>
    </source>
</evidence>
<sequence length="124" mass="14663">MNKLVIMFLLFTFAFKANAQDDLKCKKFHTGKFKVEGDENTIIIRNRNYQIEENNNVKIKDKINWLDECTYQLITKKVVKDNEGIMENDILTFQIIETGEDFYIVKITSDRRDFSVEAKVIMLK</sequence>